<feature type="coiled-coil region" evidence="5">
    <location>
        <begin position="2090"/>
        <end position="2147"/>
    </location>
</feature>
<dbReference type="Proteomes" id="UP000007648">
    <property type="component" value="Unassembled WGS sequence"/>
</dbReference>
<feature type="compositionally biased region" description="Basic and acidic residues" evidence="6">
    <location>
        <begin position="3438"/>
        <end position="3455"/>
    </location>
</feature>
<evidence type="ECO:0000256" key="3">
    <source>
        <dbReference type="ARBA" id="ARBA00023054"/>
    </source>
</evidence>
<feature type="coiled-coil region" evidence="5">
    <location>
        <begin position="1050"/>
        <end position="1081"/>
    </location>
</feature>
<feature type="coiled-coil region" evidence="5">
    <location>
        <begin position="2001"/>
        <end position="2066"/>
    </location>
</feature>
<feature type="coiled-coil region" evidence="5">
    <location>
        <begin position="1436"/>
        <end position="1734"/>
    </location>
</feature>
<dbReference type="GO" id="GO:0007165">
    <property type="term" value="P:signal transduction"/>
    <property type="evidence" value="ECO:0007669"/>
    <property type="project" value="InterPro"/>
</dbReference>
<feature type="compositionally biased region" description="Low complexity" evidence="6">
    <location>
        <begin position="76"/>
        <end position="91"/>
    </location>
</feature>
<feature type="coiled-coil region" evidence="5">
    <location>
        <begin position="2174"/>
        <end position="2298"/>
    </location>
</feature>
<keyword evidence="4" id="KW-0206">Cytoskeleton</keyword>
<organism evidence="7 8">
    <name type="scientific">Sarcophilus harrisii</name>
    <name type="common">Tasmanian devil</name>
    <name type="synonym">Sarcophilus laniarius</name>
    <dbReference type="NCBI Taxonomy" id="9305"/>
    <lineage>
        <taxon>Eukaryota</taxon>
        <taxon>Metazoa</taxon>
        <taxon>Chordata</taxon>
        <taxon>Craniata</taxon>
        <taxon>Vertebrata</taxon>
        <taxon>Euteleostomi</taxon>
        <taxon>Mammalia</taxon>
        <taxon>Metatheria</taxon>
        <taxon>Dasyuromorphia</taxon>
        <taxon>Dasyuridae</taxon>
        <taxon>Sarcophilus</taxon>
    </lineage>
</organism>
<feature type="compositionally biased region" description="Polar residues" evidence="6">
    <location>
        <begin position="756"/>
        <end position="771"/>
    </location>
</feature>
<evidence type="ECO:0000256" key="6">
    <source>
        <dbReference type="SAM" id="MobiDB-lite"/>
    </source>
</evidence>
<feature type="coiled-coil region" evidence="5">
    <location>
        <begin position="4086"/>
        <end position="4167"/>
    </location>
</feature>
<evidence type="ECO:0000256" key="2">
    <source>
        <dbReference type="ARBA" id="ARBA00022490"/>
    </source>
</evidence>
<feature type="compositionally biased region" description="Polar residues" evidence="6">
    <location>
        <begin position="3456"/>
        <end position="3473"/>
    </location>
</feature>
<dbReference type="FunCoup" id="A0A7N4NKE2">
    <property type="interactions" value="1068"/>
</dbReference>
<reference evidence="7" key="3">
    <citation type="submission" date="2025-09" db="UniProtKB">
        <authorList>
            <consortium name="Ensembl"/>
        </authorList>
    </citation>
    <scope>IDENTIFICATION</scope>
</reference>
<evidence type="ECO:0000256" key="4">
    <source>
        <dbReference type="ARBA" id="ARBA00023212"/>
    </source>
</evidence>
<evidence type="ECO:0008006" key="9">
    <source>
        <dbReference type="Google" id="ProtNLM"/>
    </source>
</evidence>
<dbReference type="InterPro" id="IPR028745">
    <property type="entry name" value="AKAP9/Pericentrin"/>
</dbReference>
<dbReference type="GO" id="GO:0005813">
    <property type="term" value="C:centrosome"/>
    <property type="evidence" value="ECO:0007669"/>
    <property type="project" value="UniProtKB-SubCell"/>
</dbReference>
<dbReference type="GeneTree" id="ENSGT00730000110871"/>
<evidence type="ECO:0000313" key="7">
    <source>
        <dbReference type="Ensembl" id="ENSSHAP00000024379.1"/>
    </source>
</evidence>
<feature type="region of interest" description="Disordered" evidence="6">
    <location>
        <begin position="3556"/>
        <end position="3575"/>
    </location>
</feature>
<protein>
    <recommendedName>
        <fullName evidence="9">Pericentrin/AKAP-450 centrosomal targeting domain-containing protein</fullName>
    </recommendedName>
</protein>
<proteinExistence type="predicted"/>
<accession>A0A7N4NKE2</accession>
<feature type="region of interest" description="Disordered" evidence="6">
    <location>
        <begin position="3382"/>
        <end position="3473"/>
    </location>
</feature>
<feature type="compositionally biased region" description="Basic and acidic residues" evidence="6">
    <location>
        <begin position="3610"/>
        <end position="3625"/>
    </location>
</feature>
<feature type="coiled-coil region" evidence="5">
    <location>
        <begin position="1125"/>
        <end position="1380"/>
    </location>
</feature>
<dbReference type="Ensembl" id="ENSSHAT00000044243.1">
    <property type="protein sequence ID" value="ENSSHAP00000024379.1"/>
    <property type="gene ID" value="ENSSHAG00000006209.2"/>
</dbReference>
<comment type="subcellular location">
    <subcellularLocation>
        <location evidence="1">Cytoplasm</location>
        <location evidence="1">Cytoskeleton</location>
        <location evidence="1">Microtubule organizing center</location>
        <location evidence="1">Centrosome</location>
    </subcellularLocation>
</comment>
<feature type="coiled-coil region" evidence="5">
    <location>
        <begin position="980"/>
        <end position="1018"/>
    </location>
</feature>
<dbReference type="PANTHER" id="PTHR44981:SF3">
    <property type="entry name" value="PERICENTRIN"/>
    <property type="match status" value="1"/>
</dbReference>
<evidence type="ECO:0000256" key="5">
    <source>
        <dbReference type="SAM" id="Coils"/>
    </source>
</evidence>
<evidence type="ECO:0000256" key="1">
    <source>
        <dbReference type="ARBA" id="ARBA00004300"/>
    </source>
</evidence>
<sequence length="4216" mass="480223">MEAYERDERRRKVEAGRAKLAQFRQRRTKSDGAGPKKKASKRKNATVHAAVEEKEEECAVASPGAELPLDLEQRMASGAGSEAAEGDSGSSLGVDPSVPEVPKPQGEMKVLEEKPKGKQDDADLPSQQAAELPPWLARCSEASQLQQELAMAVQERDKIIVRLSSNLQQARQSHQHVQQEALLLATQMHHLQHQLQENSEFLKSKMPVKGGPLQPQPLAPVSPQYPLEPSAPLQDPCHSTPLQLQYHRAQDLETQIAANQQNIKDKKEISAEMEEHLKSAVEELSWVVREKEGLSSGVRDPLHLVDEASVSPECAVSVKDAEVRLLNQEKREWVEESQEHPLKEVYELPQDLKWDPGLGVTEVKQACANIVDGTYRKAGGPTRAGAPALRGPRDWEPQSLSGVNVNLNNELQELDLHQYGSCATPESQMAAFQEEGDDAEWMEEAMLEDLKRKFSPAEKHLEKAWDSKGDEEMQKLSSPVQGVNGELLQESEKSRNLQLEDVGEITSHEQERALQGAFGAQKAELERLRSKVGLQPGEPTCHELEYQNVLKRFSLESEEENRSLKFDMSEEDETIEAGPLDGEASVEGVMLEVAGDLMEKYLVCSEQDHLSVSETPEYFDIETAFQSKSERGSLGCVTDELIISFDEKMDSSDLSEGLFADPVTDMQYGSGFSRGDLWALMDKDKVYLGERCGKLNQLLIEKEMALKNFSQEIEKAEETWWEGGHSLPIEPNQEGDSSFSCAEIVPRLEEEAENPTGATADSVPDSQGLSSASAQGLLWPGMVEICPEEVERGAGKRTSDSVHLEALHSREEDRLQGQLDAHQGRSQRSAGCLGQKTTLEEALLQEVETLKAEIAIKESLFTQIVKEKNNLEKMFSKDRENLEENIFELTEKIKCLEKEQRREKIEFVAWSKLAPSEGQKPDAEIKAKDSDIMQAENNLIPPMVSLKNALADPPWQLQGEAQKASWAVEDVWSELSSRYEKQMTQLKHQQEAERAQLKREHQKEVEAVSEQMKEELGKRQHKWDEERKEQIGMIKQIHERERDREIAELVSKHQEELKQLREGLQSKHQQAMKELQQHLEAFHETEMQQAQLQAQTLHSLELEALRLSLSNMHTAQLELTQANLCKEKETALVELREMLNDKRAQEVALVQSRQQFELEHIKEQHRKEKEDMALEHQQELAALEKKLELEVEAHSQTLEALKGDWDSEKGSCLRRLEEELAQKHQAEMESVREALRAQLAEQKAELEKMAHDKAQAEAALSSLQAQHQAAMQDLRQELQLQRDQYLEDMDLKVREKQQELDTLQASYEELQAQSREEIQQLWSQLDSTRANRQELNELREQLLARASHVEQLEHLKHDFERRQQQRRSEHERELEQLRLYFEQKLRDAEDSYREDLHLLHQRLQEVREDSFLDSADVSWSVEFMEDTAEVERKAHLEQLMLQLEQHKEGIAHLRLQLEEKHKEELDALKASLEVRHKQQSMAEMQREKRQHDLDLEELRTRLTEEHRKEMIKVRLQCAQDTARQVEAEVAQRLSLALEDDHKARVAQLQSQEGRVSQLTEEVGLAQKENEDLQEKLQREVALKEEAEKKSCGLVEDHQKEIKKLREEIQQLIQRNKDKEDEWQVQRGDLSRRAEERLAALALELNGKAEREQRALREAAELRVVEMERLRDQQAADIMRLEESLRQREESRAQEEAAWQERAAQDLEAAKAQMAKELEAAMRSLREDCALELQTSQARFLEEQKEMTQKFTGKQEALFKELQEKHAGELQLQRQQTESLTTELQTQHREEIDALRASLQSQHQTQLDAHVAELQTQHREEIDALRASLQSQHQTQLDAHVAELQTQHRGEMDALKASLQSQHQTQLEARVADLQTQHRGEMDAFRTSLQSQHRAQLEARVADLQTQHRGEMDALRTSLQSQHRAQLEARVANLQTQHREDMDALRTSLQSQYRVQLEARVADLQTQHVAEMSHLEAKHLSNLDSLESGYLSEIQTMQEEHSHALEGLRVRLEEQLQAKEAEHKACLAQETEKHQRELQQAQESLRIEMTTNHIEKLKSLATELQDAHQEDLQMALHNQRCLLEEENHKALDRLGEEALRMEEQHRGALQELKDIHVAELEKQRDKAGQQLQEELARLRAQHQQEREEDARAASAMQEDAKAARQQQELLFQQEMALLKGQAQVLEQQVAQLKDTLETEKRAAEEQAEELVALEREKAQGVCQREKEALTSQLQEQSSLILQLKEKISSLNNEVAESHRELEKLQALREREHEEETNLLSLLQSDMSHTQQERKTLQETNQHLLSLFGDTLKAAIAIKNQISKRIGVCLDEDSLGRESTAMGRQEQPTQDTCQLPTDAALRGPIPPLEFDQTLPECDETLLAETDISCHVRESFFLSPGVTMECEQPIRRIYQSLGVAVDNLLEMMLDSNKQLEETRELHARFEKEFNRKNEETAGAVRQQQELMDRLNQESAAKNQLALELHKAEGLAEGYKAEKAALEESLLQKEKSEHHLAVELENLKAQFQALIQEQARLKEEQSLLLRQKEKLVVEAEEKAAGLLQEVEHLVKEQSETKQQSEKDCSTLRSQMRALELELEEQLSHNQELVQQAAEIQDLKEQIVSLDKHLRNQRQFMDEQAIEREHERDEFQQEIRKLEEQLEQQQPAKSHPWGEPHDNQSFELTPEVESLQRKLREKIDELNELVIKKELTERELSAQKDEIRNLEDANEVIRRKVYWLEDELEKQKKIGKELKQDREALQEQQMNNLIQISSLQSKLDEAKHLTPAQGSPNGDDLKEQLEAEQAALLLKEKQVLSLEEELEQLKDKLTSKNNEILQLNLELALQNSQFNASIQELSAENTDLKAFLQNREQEIVSLNEQIKGRQHEVEHTVELKVMDDRSSEIEELKAVIENLRENQERLRKEKLEEAEQLHEVIEKLQQELSLLGPVVHEVSDSQGDSDSSQPENLQRELQKGLFSFRATALDEGAREPDPHVEQLRDALREKESQCQLRVEALERDLQSVRVASTERLGLLSHQLSLKEAEAKRVASQAQHWQAAFLEKEAEADALTEERGAFLAELRALASACSHLKRDLEGKRAWGSGEPPELQMLRTQCVGLNLKLQALSRKLVTYQVALDQHQACGPQCQVQIQKHLKGADALGTHGARAPRRLLSGAPAHEAHWSNRVAQGASTEEAHGQAARPWQLAAATKGQCGDGWSLVEEAAFTPKGLAIRKEAGIQRRESVISVLTVCQKQLESELLFMKKRMPLSKEHGSQLLGALKIQQKPMEGDQLHKGDLMTQVRHILEKLHRLIKSISSVDRDADGGKQLHLPGPLERAALTSPSQRPHGRLSRSAQGRSATDLGSPASPGPECGSVCQLWDLADDAKSHASPGWGRRQFQFDQSPDSFPSSPRGDPDYAEPLTPESCYFEERVAASNVPGQVKSRDSPPPDGGRFSREPSQESAQGSPWDGSTENGSQVDTDALETVEHFRDTILDTDASSLGSPELVRRDSTLESLPSFHLTPLSHTAGLQSPEAAWRSLALPDSSGYLGLPALPGLAASPPACKDKSQPDAGQDLKSRILEKDVQDIILTPKDLQEGRQSKTPGSEGDGLGDDISRISEFPDKLKQDSYRSGPPPSRPVAHLHKAQKSGMVQRPFKPMKDKLEMQSKQMKALLKMVCDESQQILVLSEAEASVPDQGSDRLRTPPDCFQKERQGLLEAVQALKEHLSQVSSRAGDKEPSDPVFDWGEFLQAVQEVLEKERHVLKVELQSKLCNLESGDERSLLEKLEDVVKEQGELQKRTLENLHLSDRSSLLSEIQALRAQLRMTHLQNQEKLQQLYEALTNVEDHGSKQEYQFRRQIELLEYKVEQEKGLVGDLQKTLTIEQEKGIETQKLLLAAQSAAQGLTAQMEECRRDKEAVSQSLRDAHKDIAHLRSVLGSREEDLASALDGLQAEKQKVAELQVLLEEERRQSVQKDELRSKAVEELQASLEQQRSQNGQLVVSLQHEQAEKDNLKKELQIEYSRCEALLCQERSQVGELQRSLEAERARSAELGEALSHERLVTEQLSKRAGEASSQKEAQLQHAFVRKLKEEKARGAELQALLDEARRQGLAAQKQLELEVQMHCEEMKKEKEGWQRELELQRQRDEHKIQQLQQTITELEKDKGFAVSRTWQEAGPGVALPPDAEKLQEHQEPLENVRQQLLHALGLLTGFMNQTVNR</sequence>
<feature type="coiled-coil region" evidence="5">
    <location>
        <begin position="840"/>
        <end position="906"/>
    </location>
</feature>
<feature type="region of interest" description="Disordered" evidence="6">
    <location>
        <begin position="3586"/>
        <end position="3648"/>
    </location>
</feature>
<reference evidence="7" key="2">
    <citation type="submission" date="2025-08" db="UniProtKB">
        <authorList>
            <consortium name="Ensembl"/>
        </authorList>
    </citation>
    <scope>IDENTIFICATION</scope>
</reference>
<feature type="region of interest" description="Disordered" evidence="6">
    <location>
        <begin position="3317"/>
        <end position="3366"/>
    </location>
</feature>
<feature type="region of interest" description="Disordered" evidence="6">
    <location>
        <begin position="751"/>
        <end position="771"/>
    </location>
</feature>
<feature type="compositionally biased region" description="Basic and acidic residues" evidence="6">
    <location>
        <begin position="3560"/>
        <end position="3575"/>
    </location>
</feature>
<feature type="region of interest" description="Disordered" evidence="6">
    <location>
        <begin position="209"/>
        <end position="234"/>
    </location>
</feature>
<keyword evidence="8" id="KW-1185">Reference proteome</keyword>
<feature type="coiled-coil region" evidence="5">
    <location>
        <begin position="249"/>
        <end position="283"/>
    </location>
</feature>
<keyword evidence="2" id="KW-0963">Cytoplasm</keyword>
<feature type="region of interest" description="Disordered" evidence="6">
    <location>
        <begin position="810"/>
        <end position="830"/>
    </location>
</feature>
<feature type="compositionally biased region" description="Basic and acidic residues" evidence="6">
    <location>
        <begin position="1"/>
        <end position="17"/>
    </location>
</feature>
<dbReference type="PANTHER" id="PTHR44981">
    <property type="entry name" value="PERICENTRIN-LIKE PROTEIN, ISOFORM F"/>
    <property type="match status" value="1"/>
</dbReference>
<dbReference type="InParanoid" id="A0A7N4NKE2"/>
<feature type="region of interest" description="Disordered" evidence="6">
    <location>
        <begin position="1"/>
        <end position="126"/>
    </location>
</feature>
<dbReference type="GO" id="GO:0060090">
    <property type="term" value="F:molecular adaptor activity"/>
    <property type="evidence" value="ECO:0007669"/>
    <property type="project" value="InterPro"/>
</dbReference>
<feature type="compositionally biased region" description="Basic residues" evidence="6">
    <location>
        <begin position="35"/>
        <end position="45"/>
    </location>
</feature>
<feature type="compositionally biased region" description="Basic and acidic residues" evidence="6">
    <location>
        <begin position="109"/>
        <end position="121"/>
    </location>
</feature>
<name>A0A7N4NKE2_SARHA</name>
<evidence type="ECO:0000313" key="8">
    <source>
        <dbReference type="Proteomes" id="UP000007648"/>
    </source>
</evidence>
<feature type="region of interest" description="Disordered" evidence="6">
    <location>
        <begin position="2657"/>
        <end position="2676"/>
    </location>
</feature>
<feature type="compositionally biased region" description="Low complexity" evidence="6">
    <location>
        <begin position="3393"/>
        <end position="3407"/>
    </location>
</feature>
<gene>
    <name evidence="7" type="primary">LOC100934717</name>
</gene>
<keyword evidence="3 5" id="KW-0175">Coiled coil</keyword>
<reference evidence="7 8" key="1">
    <citation type="journal article" date="2011" name="Proc. Natl. Acad. Sci. U.S.A.">
        <title>Genetic diversity and population structure of the endangered marsupial Sarcophilus harrisii (Tasmanian devil).</title>
        <authorList>
            <person name="Miller W."/>
            <person name="Hayes V.M."/>
            <person name="Ratan A."/>
            <person name="Petersen D.C."/>
            <person name="Wittekindt N.E."/>
            <person name="Miller J."/>
            <person name="Walenz B."/>
            <person name="Knight J."/>
            <person name="Qi J."/>
            <person name="Zhao F."/>
            <person name="Wang Q."/>
            <person name="Bedoya-Reina O.C."/>
            <person name="Katiyar N."/>
            <person name="Tomsho L.P."/>
            <person name="Kasson L.M."/>
            <person name="Hardie R.A."/>
            <person name="Woodbridge P."/>
            <person name="Tindall E.A."/>
            <person name="Bertelsen M.F."/>
            <person name="Dixon D."/>
            <person name="Pyecroft S."/>
            <person name="Helgen K.M."/>
            <person name="Lesk A.M."/>
            <person name="Pringle T.H."/>
            <person name="Patterson N."/>
            <person name="Zhang Y."/>
            <person name="Kreiss A."/>
            <person name="Woods G.M."/>
            <person name="Jones M.E."/>
            <person name="Schuster S.C."/>
        </authorList>
    </citation>
    <scope>NUCLEOTIDE SEQUENCE [LARGE SCALE GENOMIC DNA]</scope>
</reference>
<feature type="coiled-coil region" evidence="5">
    <location>
        <begin position="2796"/>
        <end position="2938"/>
    </location>
</feature>